<dbReference type="EMBL" id="CAJMWV010002518">
    <property type="protein sequence ID" value="CAE6464726.1"/>
    <property type="molecule type" value="Genomic_DNA"/>
</dbReference>
<feature type="region of interest" description="Disordered" evidence="1">
    <location>
        <begin position="1"/>
        <end position="24"/>
    </location>
</feature>
<protein>
    <submittedName>
        <fullName evidence="2">Uncharacterized protein</fullName>
    </submittedName>
</protein>
<accession>A0A8H3GT25</accession>
<gene>
    <name evidence="2" type="ORF">RDB_LOCUS79895</name>
</gene>
<organism evidence="2 3">
    <name type="scientific">Rhizoctonia solani</name>
    <dbReference type="NCBI Taxonomy" id="456999"/>
    <lineage>
        <taxon>Eukaryota</taxon>
        <taxon>Fungi</taxon>
        <taxon>Dikarya</taxon>
        <taxon>Basidiomycota</taxon>
        <taxon>Agaricomycotina</taxon>
        <taxon>Agaricomycetes</taxon>
        <taxon>Cantharellales</taxon>
        <taxon>Ceratobasidiaceae</taxon>
        <taxon>Rhizoctonia</taxon>
    </lineage>
</organism>
<evidence type="ECO:0000256" key="1">
    <source>
        <dbReference type="SAM" id="MobiDB-lite"/>
    </source>
</evidence>
<feature type="compositionally biased region" description="Gly residues" evidence="1">
    <location>
        <begin position="75"/>
        <end position="85"/>
    </location>
</feature>
<dbReference type="OrthoDB" id="10475060at2759"/>
<dbReference type="AlphaFoldDB" id="A0A8H3GT25"/>
<sequence>MFTYANLPPPPQRVLEASGSAQTSSNFNCGHQSVPATFLASDGDVQDHASQQASISQTHGSNHCRGGLPINDLNGGSGLGTVGGA</sequence>
<evidence type="ECO:0000313" key="2">
    <source>
        <dbReference type="EMBL" id="CAE6464726.1"/>
    </source>
</evidence>
<evidence type="ECO:0000313" key="3">
    <source>
        <dbReference type="Proteomes" id="UP000663831"/>
    </source>
</evidence>
<reference evidence="2" key="1">
    <citation type="submission" date="2021-01" db="EMBL/GenBank/DDBJ databases">
        <authorList>
            <person name="Kaushik A."/>
        </authorList>
    </citation>
    <scope>NUCLEOTIDE SEQUENCE</scope>
    <source>
        <strain evidence="2">AG3-1AP</strain>
    </source>
</reference>
<proteinExistence type="predicted"/>
<dbReference type="Proteomes" id="UP000663831">
    <property type="component" value="Unassembled WGS sequence"/>
</dbReference>
<feature type="region of interest" description="Disordered" evidence="1">
    <location>
        <begin position="53"/>
        <end position="85"/>
    </location>
</feature>
<comment type="caution">
    <text evidence="2">The sequence shown here is derived from an EMBL/GenBank/DDBJ whole genome shotgun (WGS) entry which is preliminary data.</text>
</comment>
<name>A0A8H3GT25_9AGAM</name>